<evidence type="ECO:0000256" key="2">
    <source>
        <dbReference type="ARBA" id="ARBA00022980"/>
    </source>
</evidence>
<name>A0A7S1ARZ0_NOCSC</name>
<sequence>MLFLSRVLLRSKSKRLAVQLMSSAQTGFFYWTEKSPLKKEVRMALHKYDPVVNRHVMFYESVMTKATRRLKRPRPMSYARWTGQGIQELVKIAAKKFEKTGIL</sequence>
<proteinExistence type="inferred from homology"/>
<comment type="similarity">
    <text evidence="1">Belongs to the bacterial ribosomal protein bL33 family.</text>
</comment>
<dbReference type="GO" id="GO:0003735">
    <property type="term" value="F:structural constituent of ribosome"/>
    <property type="evidence" value="ECO:0007669"/>
    <property type="project" value="InterPro"/>
</dbReference>
<dbReference type="Pfam" id="PF00471">
    <property type="entry name" value="Ribosomal_L33"/>
    <property type="match status" value="1"/>
</dbReference>
<keyword evidence="3" id="KW-0687">Ribonucleoprotein</keyword>
<evidence type="ECO:0000313" key="4">
    <source>
        <dbReference type="EMBL" id="CAD8863237.1"/>
    </source>
</evidence>
<keyword evidence="2" id="KW-0689">Ribosomal protein</keyword>
<dbReference type="PANTHER" id="PTHR15238">
    <property type="entry name" value="54S RIBOSOMAL PROTEIN L39, MITOCHONDRIAL"/>
    <property type="match status" value="1"/>
</dbReference>
<dbReference type="EMBL" id="HBFQ01052767">
    <property type="protein sequence ID" value="CAD8863237.1"/>
    <property type="molecule type" value="Transcribed_RNA"/>
</dbReference>
<dbReference type="GO" id="GO:0015934">
    <property type="term" value="C:large ribosomal subunit"/>
    <property type="evidence" value="ECO:0007669"/>
    <property type="project" value="TreeGrafter"/>
</dbReference>
<dbReference type="NCBIfam" id="TIGR01023">
    <property type="entry name" value="rpmG_bact"/>
    <property type="match status" value="1"/>
</dbReference>
<organism evidence="4">
    <name type="scientific">Noctiluca scintillans</name>
    <name type="common">Sea sparkle</name>
    <name type="synonym">Red tide dinoflagellate</name>
    <dbReference type="NCBI Taxonomy" id="2966"/>
    <lineage>
        <taxon>Eukaryota</taxon>
        <taxon>Sar</taxon>
        <taxon>Alveolata</taxon>
        <taxon>Dinophyceae</taxon>
        <taxon>Noctilucales</taxon>
        <taxon>Noctilucaceae</taxon>
        <taxon>Noctiluca</taxon>
    </lineage>
</organism>
<dbReference type="GO" id="GO:0005737">
    <property type="term" value="C:cytoplasm"/>
    <property type="evidence" value="ECO:0007669"/>
    <property type="project" value="UniProtKB-ARBA"/>
</dbReference>
<dbReference type="AlphaFoldDB" id="A0A7S1ARZ0"/>
<reference evidence="4" key="1">
    <citation type="submission" date="2021-01" db="EMBL/GenBank/DDBJ databases">
        <authorList>
            <person name="Corre E."/>
            <person name="Pelletier E."/>
            <person name="Niang G."/>
            <person name="Scheremetjew M."/>
            <person name="Finn R."/>
            <person name="Kale V."/>
            <person name="Holt S."/>
            <person name="Cochrane G."/>
            <person name="Meng A."/>
            <person name="Brown T."/>
            <person name="Cohen L."/>
        </authorList>
    </citation>
    <scope>NUCLEOTIDE SEQUENCE</scope>
</reference>
<protein>
    <recommendedName>
        <fullName evidence="5">50S ribosomal protein L33</fullName>
    </recommendedName>
</protein>
<dbReference type="Gene3D" id="2.20.28.120">
    <property type="entry name" value="Ribosomal protein L33"/>
    <property type="match status" value="1"/>
</dbReference>
<dbReference type="InterPro" id="IPR001705">
    <property type="entry name" value="Ribosomal_bL33"/>
</dbReference>
<evidence type="ECO:0000256" key="3">
    <source>
        <dbReference type="ARBA" id="ARBA00023274"/>
    </source>
</evidence>
<dbReference type="SUPFAM" id="SSF57829">
    <property type="entry name" value="Zn-binding ribosomal proteins"/>
    <property type="match status" value="1"/>
</dbReference>
<dbReference type="InterPro" id="IPR038584">
    <property type="entry name" value="Ribosomal_bL33_sf"/>
</dbReference>
<accession>A0A7S1ARZ0</accession>
<dbReference type="InterPro" id="IPR011332">
    <property type="entry name" value="Ribosomal_zn-bd"/>
</dbReference>
<evidence type="ECO:0008006" key="5">
    <source>
        <dbReference type="Google" id="ProtNLM"/>
    </source>
</evidence>
<dbReference type="PANTHER" id="PTHR15238:SF1">
    <property type="entry name" value="LARGE RIBOSOMAL SUBUNIT PROTEIN BL33M"/>
    <property type="match status" value="1"/>
</dbReference>
<dbReference type="GO" id="GO:0006412">
    <property type="term" value="P:translation"/>
    <property type="evidence" value="ECO:0007669"/>
    <property type="project" value="InterPro"/>
</dbReference>
<gene>
    <name evidence="4" type="ORF">NSCI0253_LOCUS37592</name>
</gene>
<evidence type="ECO:0000256" key="1">
    <source>
        <dbReference type="ARBA" id="ARBA00007596"/>
    </source>
</evidence>